<accession>A0A9N9HRG6</accession>
<dbReference type="AlphaFoldDB" id="A0A9N9HRG6"/>
<dbReference type="EMBL" id="CAJVPQ010007906">
    <property type="protein sequence ID" value="CAG8701694.1"/>
    <property type="molecule type" value="Genomic_DNA"/>
</dbReference>
<dbReference type="OrthoDB" id="2311917at2759"/>
<keyword evidence="2" id="KW-1185">Reference proteome</keyword>
<proteinExistence type="predicted"/>
<evidence type="ECO:0000313" key="2">
    <source>
        <dbReference type="Proteomes" id="UP000789570"/>
    </source>
</evidence>
<comment type="caution">
    <text evidence="1">The sequence shown here is derived from an EMBL/GenBank/DDBJ whole genome shotgun (WGS) entry which is preliminary data.</text>
</comment>
<evidence type="ECO:0000313" key="1">
    <source>
        <dbReference type="EMBL" id="CAG8701694.1"/>
    </source>
</evidence>
<dbReference type="Proteomes" id="UP000789570">
    <property type="component" value="Unassembled WGS sequence"/>
</dbReference>
<protein>
    <submittedName>
        <fullName evidence="1">12551_t:CDS:1</fullName>
    </submittedName>
</protein>
<name>A0A9N9HRG6_9GLOM</name>
<feature type="non-terminal residue" evidence="1">
    <location>
        <position position="1"/>
    </location>
</feature>
<organism evidence="1 2">
    <name type="scientific">Funneliformis caledonium</name>
    <dbReference type="NCBI Taxonomy" id="1117310"/>
    <lineage>
        <taxon>Eukaryota</taxon>
        <taxon>Fungi</taxon>
        <taxon>Fungi incertae sedis</taxon>
        <taxon>Mucoromycota</taxon>
        <taxon>Glomeromycotina</taxon>
        <taxon>Glomeromycetes</taxon>
        <taxon>Glomerales</taxon>
        <taxon>Glomeraceae</taxon>
        <taxon>Funneliformis</taxon>
    </lineage>
</organism>
<reference evidence="1" key="1">
    <citation type="submission" date="2021-06" db="EMBL/GenBank/DDBJ databases">
        <authorList>
            <person name="Kallberg Y."/>
            <person name="Tangrot J."/>
            <person name="Rosling A."/>
        </authorList>
    </citation>
    <scope>NUCLEOTIDE SEQUENCE</scope>
    <source>
        <strain evidence="1">UK204</strain>
    </source>
</reference>
<gene>
    <name evidence="1" type="ORF">FCALED_LOCUS13509</name>
</gene>
<sequence>WMCANIVKHYHDNLERKDWEYVVDKVKKDLRYITTSDSRFSVMHKRKSQEILDS</sequence>